<organism evidence="2 3">
    <name type="scientific">Dactylosporangium vinaceum</name>
    <dbReference type="NCBI Taxonomy" id="53362"/>
    <lineage>
        <taxon>Bacteria</taxon>
        <taxon>Bacillati</taxon>
        <taxon>Actinomycetota</taxon>
        <taxon>Actinomycetes</taxon>
        <taxon>Micromonosporales</taxon>
        <taxon>Micromonosporaceae</taxon>
        <taxon>Dactylosporangium</taxon>
    </lineage>
</organism>
<keyword evidence="1" id="KW-0472">Membrane</keyword>
<dbReference type="RefSeq" id="WP_223105192.1">
    <property type="nucleotide sequence ID" value="NZ_CP061913.1"/>
</dbReference>
<keyword evidence="1" id="KW-0812">Transmembrane</keyword>
<comment type="caution">
    <text evidence="2">The sequence shown here is derived from an EMBL/GenBank/DDBJ whole genome shotgun (WGS) entry which is preliminary data.</text>
</comment>
<feature type="transmembrane region" description="Helical" evidence="1">
    <location>
        <begin position="104"/>
        <end position="124"/>
    </location>
</feature>
<feature type="transmembrane region" description="Helical" evidence="1">
    <location>
        <begin position="136"/>
        <end position="154"/>
    </location>
</feature>
<accession>A0ABV5MBZ0</accession>
<proteinExistence type="predicted"/>
<feature type="transmembrane region" description="Helical" evidence="1">
    <location>
        <begin position="36"/>
        <end position="54"/>
    </location>
</feature>
<protein>
    <submittedName>
        <fullName evidence="2">Uncharacterized protein</fullName>
    </submittedName>
</protein>
<gene>
    <name evidence="2" type="ORF">ACFFTR_25015</name>
</gene>
<evidence type="ECO:0000313" key="2">
    <source>
        <dbReference type="EMBL" id="MFB9446359.1"/>
    </source>
</evidence>
<keyword evidence="3" id="KW-1185">Reference proteome</keyword>
<dbReference type="EMBL" id="JBHMCA010000047">
    <property type="protein sequence ID" value="MFB9446359.1"/>
    <property type="molecule type" value="Genomic_DNA"/>
</dbReference>
<evidence type="ECO:0000256" key="1">
    <source>
        <dbReference type="SAM" id="Phobius"/>
    </source>
</evidence>
<dbReference type="Proteomes" id="UP001589608">
    <property type="component" value="Unassembled WGS sequence"/>
</dbReference>
<feature type="transmembrane region" description="Helical" evidence="1">
    <location>
        <begin position="66"/>
        <end position="92"/>
    </location>
</feature>
<keyword evidence="1" id="KW-1133">Transmembrane helix</keyword>
<sequence length="188" mass="19108">MWFQRFGAGCGVLLGLCIAVPGAIEAFTGETAATSLVLGLGVVLAAPTATVLYFHQRNESGRFGALAFAVHLLGLGLFNGVAFSLNVVLFFLDDATVASLRAGPTGPVLTAGAAVFVLGTLLFAASMVRAGVFPKLPAIGYGLGLTLLAALARLDDTPWTSLVHIAAGASVAWLSRTALPAARPVSVA</sequence>
<reference evidence="2 3" key="1">
    <citation type="submission" date="2024-09" db="EMBL/GenBank/DDBJ databases">
        <authorList>
            <person name="Sun Q."/>
            <person name="Mori K."/>
        </authorList>
    </citation>
    <scope>NUCLEOTIDE SEQUENCE [LARGE SCALE GENOMIC DNA]</scope>
    <source>
        <strain evidence="2 3">JCM 3307</strain>
    </source>
</reference>
<evidence type="ECO:0000313" key="3">
    <source>
        <dbReference type="Proteomes" id="UP001589608"/>
    </source>
</evidence>
<name>A0ABV5MBZ0_9ACTN</name>